<keyword evidence="2" id="KW-1185">Reference proteome</keyword>
<evidence type="ECO:0000313" key="1">
    <source>
        <dbReference type="EMBL" id="TCP70290.1"/>
    </source>
</evidence>
<comment type="caution">
    <text evidence="1">The sequence shown here is derived from an EMBL/GenBank/DDBJ whole genome shotgun (WGS) entry which is preliminary data.</text>
</comment>
<dbReference type="OrthoDB" id="2374547at2"/>
<gene>
    <name evidence="1" type="ORF">EDD57_103106</name>
</gene>
<dbReference type="RefSeq" id="WP_131847809.1">
    <property type="nucleotide sequence ID" value="NZ_SLXV01000003.1"/>
</dbReference>
<dbReference type="AlphaFoldDB" id="A0A4R2S1Q8"/>
<dbReference type="EMBL" id="SLXV01000003">
    <property type="protein sequence ID" value="TCP70290.1"/>
    <property type="molecule type" value="Genomic_DNA"/>
</dbReference>
<accession>A0A4R2S1Q8</accession>
<sequence length="167" mass="18860">MVDQKPKNQFNILSNRKATTHGDYYTGTLNLSNMSSVLIDHDTANIDLGLIHAKSKIERGIKFTADQAEVAEGKTYYVVWVAIGQNEKGSYYAGVTACPMVIDHEIRKGWKNLAFHVNRMDDALKRRIKVSELGEVEKEALKALFIDHDQEMWENSSDELKDALSNS</sequence>
<evidence type="ECO:0000313" key="2">
    <source>
        <dbReference type="Proteomes" id="UP000294746"/>
    </source>
</evidence>
<dbReference type="Pfam" id="PF08741">
    <property type="entry name" value="YwhD"/>
    <property type="match status" value="1"/>
</dbReference>
<dbReference type="Proteomes" id="UP000294746">
    <property type="component" value="Unassembled WGS sequence"/>
</dbReference>
<proteinExistence type="predicted"/>
<protein>
    <submittedName>
        <fullName evidence="1">YwhD-like protein</fullName>
    </submittedName>
</protein>
<organism evidence="1 2">
    <name type="scientific">Baia soyae</name>
    <dbReference type="NCBI Taxonomy" id="1544746"/>
    <lineage>
        <taxon>Bacteria</taxon>
        <taxon>Bacillati</taxon>
        <taxon>Bacillota</taxon>
        <taxon>Bacilli</taxon>
        <taxon>Bacillales</taxon>
        <taxon>Thermoactinomycetaceae</taxon>
        <taxon>Baia</taxon>
    </lineage>
</organism>
<name>A0A4R2S1Q8_9BACL</name>
<reference evidence="1 2" key="1">
    <citation type="submission" date="2019-03" db="EMBL/GenBank/DDBJ databases">
        <title>Genomic Encyclopedia of Type Strains, Phase IV (KMG-IV): sequencing the most valuable type-strain genomes for metagenomic binning, comparative biology and taxonomic classification.</title>
        <authorList>
            <person name="Goeker M."/>
        </authorList>
    </citation>
    <scope>NUCLEOTIDE SEQUENCE [LARGE SCALE GENOMIC DNA]</scope>
    <source>
        <strain evidence="1 2">DSM 46831</strain>
    </source>
</reference>
<dbReference type="InterPro" id="IPR014852">
    <property type="entry name" value="YwhD"/>
</dbReference>